<dbReference type="Pfam" id="PF04397">
    <property type="entry name" value="LytTR"/>
    <property type="match status" value="1"/>
</dbReference>
<gene>
    <name evidence="5" type="ORF">SG34_031845</name>
</gene>
<reference evidence="5 6" key="2">
    <citation type="journal article" date="2022" name="Mar. Drugs">
        <title>Bioassay-Guided Fractionation Leads to the Detection of Cholic Acid Generated by the Rare Thalassomonas sp.</title>
        <authorList>
            <person name="Pheiffer F."/>
            <person name="Schneider Y.K."/>
            <person name="Hansen E.H."/>
            <person name="Andersen J.H."/>
            <person name="Isaksson J."/>
            <person name="Busche T."/>
            <person name="R C."/>
            <person name="Kalinowski J."/>
            <person name="Zyl L.V."/>
            <person name="Trindade M."/>
        </authorList>
    </citation>
    <scope>NUCLEOTIDE SEQUENCE [LARGE SCALE GENOMIC DNA]</scope>
    <source>
        <strain evidence="5 6">XOM25</strain>
    </source>
</reference>
<evidence type="ECO:0000259" key="3">
    <source>
        <dbReference type="PROSITE" id="PS50110"/>
    </source>
</evidence>
<sequence>MPIRCLSIDDEPHARQGVKLALAPYKDFQLVDQFGSVDEVLNADISDIDIIFLDIEMPRKSGFAILNEWQGPLPLIVFVTAYDQYAIKAFEQQALDYVLKPIDENRFADVIDRARKHVLQNNESANTESLLKTIETLKEQISKTAKSISVKTDDGYVRLKVSQIIYIESVGDHVCIHVQDRQLITRQTLKYYIAELSEFGFYQVHKSYLANAQHVKQAIKLRFSDYKLVLSNGKNIRLSRRYNSVLSQLIA</sequence>
<evidence type="ECO:0000313" key="6">
    <source>
        <dbReference type="Proteomes" id="UP000032352"/>
    </source>
</evidence>
<evidence type="ECO:0000259" key="4">
    <source>
        <dbReference type="PROSITE" id="PS50930"/>
    </source>
</evidence>
<evidence type="ECO:0000313" key="5">
    <source>
        <dbReference type="EMBL" id="WDE08517.1"/>
    </source>
</evidence>
<organism evidence="5 6">
    <name type="scientific">Thalassomonas viridans</name>
    <dbReference type="NCBI Taxonomy" id="137584"/>
    <lineage>
        <taxon>Bacteria</taxon>
        <taxon>Pseudomonadati</taxon>
        <taxon>Pseudomonadota</taxon>
        <taxon>Gammaproteobacteria</taxon>
        <taxon>Alteromonadales</taxon>
        <taxon>Colwelliaceae</taxon>
        <taxon>Thalassomonas</taxon>
    </lineage>
</organism>
<dbReference type="Proteomes" id="UP000032352">
    <property type="component" value="Chromosome pTvir"/>
</dbReference>
<dbReference type="Gene3D" id="2.40.50.1020">
    <property type="entry name" value="LytTr DNA-binding domain"/>
    <property type="match status" value="1"/>
</dbReference>
<dbReference type="SUPFAM" id="SSF52172">
    <property type="entry name" value="CheY-like"/>
    <property type="match status" value="1"/>
</dbReference>
<dbReference type="EMBL" id="CP059734">
    <property type="protein sequence ID" value="WDE08517.1"/>
    <property type="molecule type" value="Genomic_DNA"/>
</dbReference>
<feature type="domain" description="Response regulatory" evidence="3">
    <location>
        <begin position="4"/>
        <end position="115"/>
    </location>
</feature>
<proteinExistence type="predicted"/>
<dbReference type="SMART" id="SM00850">
    <property type="entry name" value="LytTR"/>
    <property type="match status" value="1"/>
</dbReference>
<dbReference type="SMART" id="SM00448">
    <property type="entry name" value="REC"/>
    <property type="match status" value="1"/>
</dbReference>
<dbReference type="GO" id="GO:0003677">
    <property type="term" value="F:DNA binding"/>
    <property type="evidence" value="ECO:0007669"/>
    <property type="project" value="InterPro"/>
</dbReference>
<feature type="modified residue" description="4-aspartylphosphate" evidence="2">
    <location>
        <position position="54"/>
    </location>
</feature>
<accession>A0AAF0CAF5</accession>
<dbReference type="Gene3D" id="3.40.50.2300">
    <property type="match status" value="1"/>
</dbReference>
<name>A0AAF0CAF5_9GAMM</name>
<keyword evidence="2" id="KW-0597">Phosphoprotein</keyword>
<dbReference type="GO" id="GO:0000156">
    <property type="term" value="F:phosphorelay response regulator activity"/>
    <property type="evidence" value="ECO:0007669"/>
    <property type="project" value="InterPro"/>
</dbReference>
<dbReference type="AlphaFoldDB" id="A0AAF0CAF5"/>
<dbReference type="PANTHER" id="PTHR37299">
    <property type="entry name" value="TRANSCRIPTIONAL REGULATOR-RELATED"/>
    <property type="match status" value="1"/>
</dbReference>
<dbReference type="InterPro" id="IPR011006">
    <property type="entry name" value="CheY-like_superfamily"/>
</dbReference>
<evidence type="ECO:0000256" key="1">
    <source>
        <dbReference type="ARBA" id="ARBA00023012"/>
    </source>
</evidence>
<dbReference type="KEGG" id="tvd:SG34_031845"/>
<feature type="domain" description="HTH LytTR-type" evidence="4">
    <location>
        <begin position="148"/>
        <end position="251"/>
    </location>
</feature>
<dbReference type="InterPro" id="IPR046947">
    <property type="entry name" value="LytR-like"/>
</dbReference>
<reference evidence="5 6" key="1">
    <citation type="journal article" date="2015" name="Genome Announc.">
        <title>Draft Genome Sequences of Marine Isolates of Thalassomonas viridans and Thalassomonas actiniarum.</title>
        <authorList>
            <person name="Olonade I."/>
            <person name="van Zyl L.J."/>
            <person name="Trindade M."/>
        </authorList>
    </citation>
    <scope>NUCLEOTIDE SEQUENCE [LARGE SCALE GENOMIC DNA]</scope>
    <source>
        <strain evidence="5 6">XOM25</strain>
    </source>
</reference>
<keyword evidence="1" id="KW-0902">Two-component regulatory system</keyword>
<dbReference type="PROSITE" id="PS50110">
    <property type="entry name" value="RESPONSE_REGULATORY"/>
    <property type="match status" value="1"/>
</dbReference>
<dbReference type="InterPro" id="IPR007492">
    <property type="entry name" value="LytTR_DNA-bd_dom"/>
</dbReference>
<dbReference type="Pfam" id="PF00072">
    <property type="entry name" value="Response_reg"/>
    <property type="match status" value="1"/>
</dbReference>
<keyword evidence="6" id="KW-1185">Reference proteome</keyword>
<evidence type="ECO:0000256" key="2">
    <source>
        <dbReference type="PROSITE-ProRule" id="PRU00169"/>
    </source>
</evidence>
<dbReference type="InterPro" id="IPR001789">
    <property type="entry name" value="Sig_transdc_resp-reg_receiver"/>
</dbReference>
<dbReference type="PANTHER" id="PTHR37299:SF1">
    <property type="entry name" value="STAGE 0 SPORULATION PROTEIN A HOMOLOG"/>
    <property type="match status" value="1"/>
</dbReference>
<protein>
    <submittedName>
        <fullName evidence="5">Response regulator transcription factor</fullName>
    </submittedName>
</protein>
<dbReference type="PROSITE" id="PS50930">
    <property type="entry name" value="HTH_LYTTR"/>
    <property type="match status" value="1"/>
</dbReference>
<dbReference type="RefSeq" id="WP_053046703.1">
    <property type="nucleotide sequence ID" value="NZ_CP059734.1"/>
</dbReference>